<dbReference type="AlphaFoldDB" id="A0A1M7MPR1"/>
<dbReference type="Proteomes" id="UP000184394">
    <property type="component" value="Unassembled WGS sequence"/>
</dbReference>
<keyword evidence="1" id="KW-0812">Transmembrane</keyword>
<feature type="transmembrane region" description="Helical" evidence="1">
    <location>
        <begin position="15"/>
        <end position="37"/>
    </location>
</feature>
<keyword evidence="1" id="KW-1133">Transmembrane helix</keyword>
<feature type="transmembrane region" description="Helical" evidence="1">
    <location>
        <begin position="90"/>
        <end position="109"/>
    </location>
</feature>
<accession>A0A1M7MPR1</accession>
<keyword evidence="1" id="KW-0472">Membrane</keyword>
<feature type="transmembrane region" description="Helical" evidence="1">
    <location>
        <begin position="115"/>
        <end position="138"/>
    </location>
</feature>
<sequence length="155" mass="17269">MNKTKVETMIKRSSLIVMIIAAAEAAIALFLVIMEYSKLKSANRMPDSFYNLLMPEVVEMLFNGIVYLVEVIIFFRIFRSGRPFTNGNIIAVRVIAALSLVGSIIGVLIRYHAGITITSALFGSVFSVFGAVVFLFFAEIMRYGKLLQIESDETL</sequence>
<gene>
    <name evidence="2" type="ORF">SAMN04487860_1257</name>
</gene>
<evidence type="ECO:0000313" key="2">
    <source>
        <dbReference type="EMBL" id="SHM92491.1"/>
    </source>
</evidence>
<reference evidence="2 3" key="1">
    <citation type="submission" date="2016-11" db="EMBL/GenBank/DDBJ databases">
        <authorList>
            <person name="Jaros S."/>
            <person name="Januszkiewicz K."/>
            <person name="Wedrychowicz H."/>
        </authorList>
    </citation>
    <scope>NUCLEOTIDE SEQUENCE [LARGE SCALE GENOMIC DNA]</scope>
    <source>
        <strain evidence="2 3">Y1</strain>
    </source>
</reference>
<organism evidence="2 3">
    <name type="scientific">Ruminococcus flavefaciens</name>
    <dbReference type="NCBI Taxonomy" id="1265"/>
    <lineage>
        <taxon>Bacteria</taxon>
        <taxon>Bacillati</taxon>
        <taxon>Bacillota</taxon>
        <taxon>Clostridia</taxon>
        <taxon>Eubacteriales</taxon>
        <taxon>Oscillospiraceae</taxon>
        <taxon>Ruminococcus</taxon>
    </lineage>
</organism>
<dbReference type="EMBL" id="FRCT01000025">
    <property type="protein sequence ID" value="SHM92491.1"/>
    <property type="molecule type" value="Genomic_DNA"/>
</dbReference>
<evidence type="ECO:0000313" key="3">
    <source>
        <dbReference type="Proteomes" id="UP000184394"/>
    </source>
</evidence>
<feature type="transmembrane region" description="Helical" evidence="1">
    <location>
        <begin position="57"/>
        <end position="78"/>
    </location>
</feature>
<proteinExistence type="predicted"/>
<protein>
    <recommendedName>
        <fullName evidence="4">DUF2975 domain-containing protein</fullName>
    </recommendedName>
</protein>
<name>A0A1M7MPR1_RUMFL</name>
<evidence type="ECO:0000256" key="1">
    <source>
        <dbReference type="SAM" id="Phobius"/>
    </source>
</evidence>
<dbReference type="OrthoDB" id="1821132at2"/>
<evidence type="ECO:0008006" key="4">
    <source>
        <dbReference type="Google" id="ProtNLM"/>
    </source>
</evidence>
<dbReference type="RefSeq" id="WP_072952516.1">
    <property type="nucleotide sequence ID" value="NZ_FRCT01000025.1"/>
</dbReference>